<dbReference type="InterPro" id="IPR042241">
    <property type="entry name" value="GCP_C_sf"/>
</dbReference>
<evidence type="ECO:0000256" key="1">
    <source>
        <dbReference type="ARBA" id="ARBA00004245"/>
    </source>
</evidence>
<dbReference type="EMBL" id="CP151506">
    <property type="protein sequence ID" value="WZN62864.1"/>
    <property type="molecule type" value="Genomic_DNA"/>
</dbReference>
<dbReference type="PANTHER" id="PTHR19302:SF14">
    <property type="entry name" value="GAMMA-TUBULIN COMPLEX COMPONENT 3"/>
    <property type="match status" value="1"/>
</dbReference>
<proteinExistence type="inferred from homology"/>
<feature type="domain" description="Gamma tubulin complex component C-terminal" evidence="6">
    <location>
        <begin position="538"/>
        <end position="804"/>
    </location>
</feature>
<keyword evidence="3" id="KW-0963">Cytoplasm</keyword>
<dbReference type="GO" id="GO:0051011">
    <property type="term" value="F:microtubule minus-end binding"/>
    <property type="evidence" value="ECO:0007669"/>
    <property type="project" value="TreeGrafter"/>
</dbReference>
<feature type="domain" description="Gamma tubulin complex component protein N-terminal" evidence="7">
    <location>
        <begin position="219"/>
        <end position="531"/>
    </location>
</feature>
<dbReference type="Pfam" id="PF17681">
    <property type="entry name" value="GCP_N_terminal"/>
    <property type="match status" value="1"/>
</dbReference>
<name>A0AAX4P9G3_9CHLO</name>
<dbReference type="Pfam" id="PF04130">
    <property type="entry name" value="GCP_C_terminal"/>
    <property type="match status" value="1"/>
</dbReference>
<dbReference type="AlphaFoldDB" id="A0AAX4P9G3"/>
<dbReference type="GO" id="GO:0000922">
    <property type="term" value="C:spindle pole"/>
    <property type="evidence" value="ECO:0007669"/>
    <property type="project" value="InterPro"/>
</dbReference>
<keyword evidence="4" id="KW-0493">Microtubule</keyword>
<gene>
    <name evidence="8" type="ORF">HKI87_06g44090</name>
</gene>
<dbReference type="GO" id="GO:0000930">
    <property type="term" value="C:gamma-tubulin complex"/>
    <property type="evidence" value="ECO:0007669"/>
    <property type="project" value="TreeGrafter"/>
</dbReference>
<dbReference type="GO" id="GO:0043015">
    <property type="term" value="F:gamma-tubulin binding"/>
    <property type="evidence" value="ECO:0007669"/>
    <property type="project" value="InterPro"/>
</dbReference>
<sequence>MEVSRRPSGGAGLVPTAGSDYGAGVAKARDERTVLLLGELCARAHASSPQRVKGALSRSVGIIAAENEGESEVAQRAASSSLDSFGMEASIAASVQRQLVRTGKRDEATGLPLSVKFAELHERFSRKGLLRRYGSLLRLLNQLSGHWTDLDGSHGPNPTAASGAGNTMVPFKVIGGEGHNHPHLPRGGHQAERAAIRKLKYFRIKERDDFQSLHERDLVRDVLFVAQGIDGKFVKFSASEDRYRVADEYVVSAQARELVANLCEVGWLYRRLQGLAEAHEAGDGTDPKGSTQQAFFSAVRGHLAHYYRMLALVESRVMSSSAGGAEHGEGGLIEREVGGLRVSLRSLAIMLSEPTQQLRVLAILCDGVEGLKGGALVNRLFKMAKHGDPHVRGLVGGILHEVCRPLFRMVSRWMFEGELHDPCGEFFIREEEGVPLDDLWRHGYKLRSEMIPSAISGDLARTILRTGKSINFLKRCCEVKEWGDFHSLSREAEASLRFGAGEGGGGDAEGIERFVAKVAKRVDSHVMHTLFYTFRCGDHLQAVKRYLLLGQGDFIQQLMDLSGEDLNEKAGTVSAYQLGSTLETAIRSSVVQFDDPEILDCLRVEMMPHASEEYGWDVFSLNYVVRSPLTCVLTDDSMRKYLRVFNFLWRLKRVEHALCQVWQQMKPSVQLFGGVRNEDGENVVGIKGEVRKCHCVRNEMSHFCMNLQYYIMFEVLEEGWTEFKSKMEAAEDLDALISAHDLYLDGVVEKALLGERSQALVRQLNLVFDLIMRFQGFSARIQEILKEASQKRRLRTLRAEVETAQGNWGVDGEGAGELSGQEDVDCFPERFLYSTRYELDAIKGDYKVLVDGFLKLFPTVPHLDLGLLEQKISFNIS</sequence>
<dbReference type="GO" id="GO:0005874">
    <property type="term" value="C:microtubule"/>
    <property type="evidence" value="ECO:0007669"/>
    <property type="project" value="UniProtKB-KW"/>
</dbReference>
<dbReference type="Proteomes" id="UP001472866">
    <property type="component" value="Chromosome 06"/>
</dbReference>
<evidence type="ECO:0000256" key="3">
    <source>
        <dbReference type="ARBA" id="ARBA00022490"/>
    </source>
</evidence>
<keyword evidence="5" id="KW-0206">Cytoskeleton</keyword>
<evidence type="ECO:0000256" key="2">
    <source>
        <dbReference type="ARBA" id="ARBA00010337"/>
    </source>
</evidence>
<comment type="similarity">
    <text evidence="2">Belongs to the TUBGCP family.</text>
</comment>
<dbReference type="GO" id="GO:0051225">
    <property type="term" value="P:spindle assembly"/>
    <property type="evidence" value="ECO:0007669"/>
    <property type="project" value="TreeGrafter"/>
</dbReference>
<evidence type="ECO:0000313" key="9">
    <source>
        <dbReference type="Proteomes" id="UP001472866"/>
    </source>
</evidence>
<protein>
    <submittedName>
        <fullName evidence="8">Gamma-tubulin complex component</fullName>
    </submittedName>
</protein>
<dbReference type="InterPro" id="IPR007259">
    <property type="entry name" value="GCP"/>
</dbReference>
<dbReference type="Gene3D" id="1.20.120.1900">
    <property type="entry name" value="Gamma-tubulin complex, C-terminal domain"/>
    <property type="match status" value="1"/>
</dbReference>
<evidence type="ECO:0000259" key="7">
    <source>
        <dbReference type="Pfam" id="PF17681"/>
    </source>
</evidence>
<comment type="subcellular location">
    <subcellularLocation>
        <location evidence="1">Cytoplasm</location>
        <location evidence="1">Cytoskeleton</location>
    </subcellularLocation>
</comment>
<dbReference type="GO" id="GO:0007020">
    <property type="term" value="P:microtubule nucleation"/>
    <property type="evidence" value="ECO:0007669"/>
    <property type="project" value="InterPro"/>
</dbReference>
<dbReference type="GO" id="GO:0051321">
    <property type="term" value="P:meiotic cell cycle"/>
    <property type="evidence" value="ECO:0007669"/>
    <property type="project" value="TreeGrafter"/>
</dbReference>
<organism evidence="8 9">
    <name type="scientific">Chloropicon roscoffensis</name>
    <dbReference type="NCBI Taxonomy" id="1461544"/>
    <lineage>
        <taxon>Eukaryota</taxon>
        <taxon>Viridiplantae</taxon>
        <taxon>Chlorophyta</taxon>
        <taxon>Chloropicophyceae</taxon>
        <taxon>Chloropicales</taxon>
        <taxon>Chloropicaceae</taxon>
        <taxon>Chloropicon</taxon>
    </lineage>
</organism>
<dbReference type="GO" id="GO:0031122">
    <property type="term" value="P:cytoplasmic microtubule organization"/>
    <property type="evidence" value="ECO:0007669"/>
    <property type="project" value="TreeGrafter"/>
</dbReference>
<dbReference type="PANTHER" id="PTHR19302">
    <property type="entry name" value="GAMMA TUBULIN COMPLEX PROTEIN"/>
    <property type="match status" value="1"/>
</dbReference>
<reference evidence="8 9" key="1">
    <citation type="submission" date="2024-03" db="EMBL/GenBank/DDBJ databases">
        <title>Complete genome sequence of the green alga Chloropicon roscoffensis RCC1871.</title>
        <authorList>
            <person name="Lemieux C."/>
            <person name="Pombert J.-F."/>
            <person name="Otis C."/>
            <person name="Turmel M."/>
        </authorList>
    </citation>
    <scope>NUCLEOTIDE SEQUENCE [LARGE SCALE GENOMIC DNA]</scope>
    <source>
        <strain evidence="8 9">RCC1871</strain>
    </source>
</reference>
<keyword evidence="9" id="KW-1185">Reference proteome</keyword>
<dbReference type="GO" id="GO:0000278">
    <property type="term" value="P:mitotic cell cycle"/>
    <property type="evidence" value="ECO:0007669"/>
    <property type="project" value="TreeGrafter"/>
</dbReference>
<evidence type="ECO:0000256" key="4">
    <source>
        <dbReference type="ARBA" id="ARBA00022701"/>
    </source>
</evidence>
<dbReference type="InterPro" id="IPR041470">
    <property type="entry name" value="GCP_N"/>
</dbReference>
<evidence type="ECO:0000256" key="5">
    <source>
        <dbReference type="ARBA" id="ARBA00023212"/>
    </source>
</evidence>
<evidence type="ECO:0000313" key="8">
    <source>
        <dbReference type="EMBL" id="WZN62864.1"/>
    </source>
</evidence>
<evidence type="ECO:0000259" key="6">
    <source>
        <dbReference type="Pfam" id="PF04130"/>
    </source>
</evidence>
<accession>A0AAX4P9G3</accession>
<dbReference type="InterPro" id="IPR040457">
    <property type="entry name" value="GCP_C"/>
</dbReference>